<dbReference type="EMBL" id="CP019717">
    <property type="protein sequence ID" value="QHZ50998.1"/>
    <property type="molecule type" value="Genomic_DNA"/>
</dbReference>
<accession>A0A6C0QRN3</accession>
<evidence type="ECO:0000313" key="1">
    <source>
        <dbReference type="EMBL" id="QHZ50998.1"/>
    </source>
</evidence>
<protein>
    <recommendedName>
        <fullName evidence="3">Response regulatory domain-containing protein</fullName>
    </recommendedName>
</protein>
<dbReference type="SUPFAM" id="SSF52172">
    <property type="entry name" value="CheY-like"/>
    <property type="match status" value="1"/>
</dbReference>
<evidence type="ECO:0008006" key="3">
    <source>
        <dbReference type="Google" id="ProtNLM"/>
    </source>
</evidence>
<dbReference type="InterPro" id="IPR011006">
    <property type="entry name" value="CheY-like_superfamily"/>
</dbReference>
<dbReference type="Gene3D" id="3.40.50.2300">
    <property type="match status" value="1"/>
</dbReference>
<sequence length="60" mass="6463">MGILIVDDNPVNLIVMKKILKNAGYCELMKATSAIEMFSVYPDGYDDAGDGWNSGHAKAA</sequence>
<organism evidence="1 2">
    <name type="scientific">Paenibacillus larvae subsp. larvae</name>
    <dbReference type="NCBI Taxonomy" id="147375"/>
    <lineage>
        <taxon>Bacteria</taxon>
        <taxon>Bacillati</taxon>
        <taxon>Bacillota</taxon>
        <taxon>Bacilli</taxon>
        <taxon>Bacillales</taxon>
        <taxon>Paenibacillaceae</taxon>
        <taxon>Paenibacillus</taxon>
    </lineage>
</organism>
<proteinExistence type="predicted"/>
<evidence type="ECO:0000313" key="2">
    <source>
        <dbReference type="Proteomes" id="UP000464330"/>
    </source>
</evidence>
<gene>
    <name evidence="1" type="ORF">ERICV_01846</name>
</gene>
<dbReference type="Proteomes" id="UP000464330">
    <property type="component" value="Chromosome"/>
</dbReference>
<name>A0A6C0QRN3_9BACL</name>
<reference evidence="1 2" key="1">
    <citation type="journal article" date="2020" name="Int. J. Med. Microbiol.">
        <title>Discovery of Paenibacillus larvae ERIC V: Phenotypic and genomic comparison to genotypes ERIC I-IV reveal different inventories of virulence factors which correlate with epidemiological prevalences of American Foulbrood.</title>
        <authorList>
            <person name="Beims H."/>
            <person name="Bunk B."/>
            <person name="Erler S."/>
            <person name="Mohr K.I."/>
            <person name="Sproer C."/>
            <person name="Pradella S."/>
            <person name="Gunther G."/>
            <person name="Rohde M."/>
            <person name="von der Ohe W."/>
            <person name="Steinert M."/>
        </authorList>
    </citation>
    <scope>NUCLEOTIDE SEQUENCE [LARGE SCALE GENOMIC DNA]</scope>
    <source>
        <strain evidence="1">Eric_V</strain>
    </source>
</reference>
<dbReference type="AlphaFoldDB" id="A0A6C0QRN3"/>